<evidence type="ECO:0000313" key="2">
    <source>
        <dbReference type="EMBL" id="MFL9834391.1"/>
    </source>
</evidence>
<feature type="signal peptide" evidence="1">
    <location>
        <begin position="1"/>
        <end position="20"/>
    </location>
</feature>
<name>A0ABW8Y4V6_9FLAO</name>
<accession>A0ABW8Y4V6</accession>
<comment type="caution">
    <text evidence="2">The sequence shown here is derived from an EMBL/GenBank/DDBJ whole genome shotgun (WGS) entry which is preliminary data.</text>
</comment>
<dbReference type="SUPFAM" id="SSF63829">
    <property type="entry name" value="Calcium-dependent phosphotriesterase"/>
    <property type="match status" value="1"/>
</dbReference>
<keyword evidence="1" id="KW-0732">Signal</keyword>
<evidence type="ECO:0000313" key="3">
    <source>
        <dbReference type="Proteomes" id="UP001629058"/>
    </source>
</evidence>
<reference evidence="2 3" key="1">
    <citation type="submission" date="2024-06" db="EMBL/GenBank/DDBJ databases">
        <authorList>
            <person name="Kaempfer P."/>
            <person name="Viver T."/>
        </authorList>
    </citation>
    <scope>NUCLEOTIDE SEQUENCE [LARGE SCALE GENOMIC DNA]</scope>
    <source>
        <strain evidence="2 3">ST-37</strain>
    </source>
</reference>
<evidence type="ECO:0008006" key="4">
    <source>
        <dbReference type="Google" id="ProtNLM"/>
    </source>
</evidence>
<evidence type="ECO:0000256" key="1">
    <source>
        <dbReference type="SAM" id="SignalP"/>
    </source>
</evidence>
<protein>
    <recommendedName>
        <fullName evidence="4">6-bladed beta-propeller</fullName>
    </recommendedName>
</protein>
<keyword evidence="3" id="KW-1185">Reference proteome</keyword>
<dbReference type="EMBL" id="JBELPY010000005">
    <property type="protein sequence ID" value="MFL9834391.1"/>
    <property type="molecule type" value="Genomic_DNA"/>
</dbReference>
<organism evidence="2 3">
    <name type="scientific">Chryseobacterium terrae</name>
    <dbReference type="NCBI Taxonomy" id="3163299"/>
    <lineage>
        <taxon>Bacteria</taxon>
        <taxon>Pseudomonadati</taxon>
        <taxon>Bacteroidota</taxon>
        <taxon>Flavobacteriia</taxon>
        <taxon>Flavobacteriales</taxon>
        <taxon>Weeksellaceae</taxon>
        <taxon>Chryseobacterium group</taxon>
        <taxon>Chryseobacterium</taxon>
    </lineage>
</organism>
<gene>
    <name evidence="2" type="ORF">ABS765_10170</name>
</gene>
<dbReference type="RefSeq" id="WP_408090171.1">
    <property type="nucleotide sequence ID" value="NZ_JBELPY010000005.1"/>
</dbReference>
<sequence length="104" mass="11456">MYLKIIFFALSVFMFCSVQAQNCILLLSSGTNAKKVLQLSAVDGTVINDNFIDLSSQNTGTPKGITQVNDKIWITDQLNDKIYIYDLNGVFVSSITTGLDNIRG</sequence>
<feature type="chain" id="PRO_5047385551" description="6-bladed beta-propeller" evidence="1">
    <location>
        <begin position="21"/>
        <end position="104"/>
    </location>
</feature>
<proteinExistence type="predicted"/>
<dbReference type="Proteomes" id="UP001629058">
    <property type="component" value="Unassembled WGS sequence"/>
</dbReference>